<keyword evidence="3" id="KW-0378">Hydrolase</keyword>
<dbReference type="SUPFAM" id="SSF52096">
    <property type="entry name" value="ClpP/crotonase"/>
    <property type="match status" value="1"/>
</dbReference>
<evidence type="ECO:0000256" key="1">
    <source>
        <dbReference type="ARBA" id="ARBA00001709"/>
    </source>
</evidence>
<dbReference type="InterPro" id="IPR032259">
    <property type="entry name" value="HIBYL-CoA-H"/>
</dbReference>
<dbReference type="PANTHER" id="PTHR43176">
    <property type="entry name" value="3-HYDROXYISOBUTYRYL-COA HYDROLASE-RELATED"/>
    <property type="match status" value="1"/>
</dbReference>
<dbReference type="GO" id="GO:0016853">
    <property type="term" value="F:isomerase activity"/>
    <property type="evidence" value="ECO:0007669"/>
    <property type="project" value="UniProtKB-KW"/>
</dbReference>
<evidence type="ECO:0000256" key="3">
    <source>
        <dbReference type="ARBA" id="ARBA00022801"/>
    </source>
</evidence>
<dbReference type="AlphaFoldDB" id="A0A4D7C7V0"/>
<dbReference type="Proteomes" id="UP000298714">
    <property type="component" value="Chromosome"/>
</dbReference>
<dbReference type="EMBL" id="CP039704">
    <property type="protein sequence ID" value="QCI78773.1"/>
    <property type="molecule type" value="Genomic_DNA"/>
</dbReference>
<reference evidence="6" key="1">
    <citation type="submission" date="2019-04" db="EMBL/GenBank/DDBJ databases">
        <title>Complete genome sequence of Sphingomonas sp. W1-2-3.</title>
        <authorList>
            <person name="Im W.T."/>
        </authorList>
    </citation>
    <scope>NUCLEOTIDE SEQUENCE [LARGE SCALE GENOMIC DNA]</scope>
    <source>
        <strain evidence="6">W1-2-3</strain>
    </source>
</reference>
<dbReference type="PANTHER" id="PTHR43176:SF3">
    <property type="entry name" value="3-HYDROXYISOBUTYRYL-COA HYDROLASE, MITOCHONDRIAL"/>
    <property type="match status" value="1"/>
</dbReference>
<dbReference type="EC" id="3.1.2.4" evidence="2"/>
<dbReference type="InterPro" id="IPR045004">
    <property type="entry name" value="ECH_dom"/>
</dbReference>
<feature type="domain" description="Enoyl-CoA hydratase/isomerase" evidence="4">
    <location>
        <begin position="2"/>
        <end position="254"/>
    </location>
</feature>
<sequence>MRAVRAQALEDMSEARRFFADEYAMNRRLFNFPKPYVALIDGICMGGGVGVSWHGRYRVAGPKTLWAMPETGIGFFPDVGVSWQLARLQPGLGAWLALTGARLGAADCFWAGVATHHCPNQNALFSELLAVTAADAVETVLRKHHVDPGESPVAEQAADIARLFCSADLETITQALETHDAPWAEAARAALSTASPTALAVTLRHLHETLAMPFELAILQDYRLACRMLEHGDFLEGVRALLVDKDRNPRWQPPGEVDRFFR</sequence>
<name>A0A4D7C7V0_9SPHN</name>
<dbReference type="GO" id="GO:0003860">
    <property type="term" value="F:3-hydroxyisobutyryl-CoA hydrolase activity"/>
    <property type="evidence" value="ECO:0007669"/>
    <property type="project" value="UniProtKB-EC"/>
</dbReference>
<gene>
    <name evidence="5" type="ORF">E6W36_01370</name>
</gene>
<dbReference type="Pfam" id="PF16113">
    <property type="entry name" value="ECH_2"/>
    <property type="match status" value="1"/>
</dbReference>
<accession>A0A4D7C7V0</accession>
<organism evidence="5 6">
    <name type="scientific">Hankyongella ginsenosidimutans</name>
    <dbReference type="NCBI Taxonomy" id="1763828"/>
    <lineage>
        <taxon>Bacteria</taxon>
        <taxon>Pseudomonadati</taxon>
        <taxon>Pseudomonadota</taxon>
        <taxon>Alphaproteobacteria</taxon>
        <taxon>Sphingomonadales</taxon>
        <taxon>Sphingomonadaceae</taxon>
        <taxon>Hankyongella</taxon>
    </lineage>
</organism>
<comment type="catalytic activity">
    <reaction evidence="1">
        <text>3-hydroxy-2-methylpropanoyl-CoA + H2O = 3-hydroxy-2-methylpropanoate + CoA + H(+)</text>
        <dbReference type="Rhea" id="RHEA:20888"/>
        <dbReference type="ChEBI" id="CHEBI:11805"/>
        <dbReference type="ChEBI" id="CHEBI:15377"/>
        <dbReference type="ChEBI" id="CHEBI:15378"/>
        <dbReference type="ChEBI" id="CHEBI:57287"/>
        <dbReference type="ChEBI" id="CHEBI:57340"/>
        <dbReference type="EC" id="3.1.2.4"/>
    </reaction>
</comment>
<dbReference type="KEGG" id="hgn:E6W36_01370"/>
<dbReference type="NCBIfam" id="NF004127">
    <property type="entry name" value="PRK05617.1"/>
    <property type="match status" value="1"/>
</dbReference>
<evidence type="ECO:0000256" key="2">
    <source>
        <dbReference type="ARBA" id="ARBA00011915"/>
    </source>
</evidence>
<dbReference type="Gene3D" id="3.90.226.10">
    <property type="entry name" value="2-enoyl-CoA Hydratase, Chain A, domain 1"/>
    <property type="match status" value="1"/>
</dbReference>
<dbReference type="CDD" id="cd06558">
    <property type="entry name" value="crotonase-like"/>
    <property type="match status" value="1"/>
</dbReference>
<dbReference type="GO" id="GO:0006574">
    <property type="term" value="P:L-valine catabolic process"/>
    <property type="evidence" value="ECO:0007669"/>
    <property type="project" value="TreeGrafter"/>
</dbReference>
<keyword evidence="6" id="KW-1185">Reference proteome</keyword>
<keyword evidence="5" id="KW-0413">Isomerase</keyword>
<evidence type="ECO:0000313" key="6">
    <source>
        <dbReference type="Proteomes" id="UP000298714"/>
    </source>
</evidence>
<dbReference type="InterPro" id="IPR029045">
    <property type="entry name" value="ClpP/crotonase-like_dom_sf"/>
</dbReference>
<protein>
    <recommendedName>
        <fullName evidence="2">3-hydroxyisobutyryl-CoA hydrolase</fullName>
        <ecNumber evidence="2">3.1.2.4</ecNumber>
    </recommendedName>
</protein>
<evidence type="ECO:0000313" key="5">
    <source>
        <dbReference type="EMBL" id="QCI78773.1"/>
    </source>
</evidence>
<proteinExistence type="predicted"/>
<evidence type="ECO:0000259" key="4">
    <source>
        <dbReference type="Pfam" id="PF16113"/>
    </source>
</evidence>
<dbReference type="RefSeq" id="WP_342776737.1">
    <property type="nucleotide sequence ID" value="NZ_CP039704.1"/>
</dbReference>